<accession>A0A9W4T4X0</accession>
<dbReference type="AlphaFoldDB" id="A0A9W4T4X0"/>
<feature type="non-terminal residue" evidence="1">
    <location>
        <position position="1"/>
    </location>
</feature>
<dbReference type="EMBL" id="CAMKVN010007852">
    <property type="protein sequence ID" value="CAI2191926.1"/>
    <property type="molecule type" value="Genomic_DNA"/>
</dbReference>
<reference evidence="1" key="1">
    <citation type="submission" date="2022-08" db="EMBL/GenBank/DDBJ databases">
        <authorList>
            <person name="Kallberg Y."/>
            <person name="Tangrot J."/>
            <person name="Rosling A."/>
        </authorList>
    </citation>
    <scope>NUCLEOTIDE SEQUENCE</scope>
    <source>
        <strain evidence="1">Wild A</strain>
    </source>
</reference>
<keyword evidence="2" id="KW-1185">Reference proteome</keyword>
<evidence type="ECO:0000313" key="2">
    <source>
        <dbReference type="Proteomes" id="UP001153678"/>
    </source>
</evidence>
<name>A0A9W4T4X0_9GLOM</name>
<gene>
    <name evidence="1" type="ORF">FWILDA_LOCUS15317</name>
</gene>
<sequence length="49" mass="5815">TIILNGMQFNGYNEKLQLAFEFHGQQHYTLNSMFHRKGDIDLEKQKSQD</sequence>
<dbReference type="Proteomes" id="UP001153678">
    <property type="component" value="Unassembled WGS sequence"/>
</dbReference>
<protein>
    <submittedName>
        <fullName evidence="1">12150_t:CDS:1</fullName>
    </submittedName>
</protein>
<organism evidence="1 2">
    <name type="scientific">Funneliformis geosporum</name>
    <dbReference type="NCBI Taxonomy" id="1117311"/>
    <lineage>
        <taxon>Eukaryota</taxon>
        <taxon>Fungi</taxon>
        <taxon>Fungi incertae sedis</taxon>
        <taxon>Mucoromycota</taxon>
        <taxon>Glomeromycotina</taxon>
        <taxon>Glomeromycetes</taxon>
        <taxon>Glomerales</taxon>
        <taxon>Glomeraceae</taxon>
        <taxon>Funneliformis</taxon>
    </lineage>
</organism>
<comment type="caution">
    <text evidence="1">The sequence shown here is derived from an EMBL/GenBank/DDBJ whole genome shotgun (WGS) entry which is preliminary data.</text>
</comment>
<proteinExistence type="predicted"/>
<evidence type="ECO:0000313" key="1">
    <source>
        <dbReference type="EMBL" id="CAI2191926.1"/>
    </source>
</evidence>